<feature type="transmembrane region" description="Helical" evidence="1">
    <location>
        <begin position="36"/>
        <end position="58"/>
    </location>
</feature>
<keyword evidence="1" id="KW-1133">Transmembrane helix</keyword>
<name>A0A4R7FSC5_9MICO</name>
<dbReference type="OrthoDB" id="4950602at2"/>
<feature type="transmembrane region" description="Helical" evidence="1">
    <location>
        <begin position="70"/>
        <end position="91"/>
    </location>
</feature>
<comment type="caution">
    <text evidence="2">The sequence shown here is derived from an EMBL/GenBank/DDBJ whole genome shotgun (WGS) entry which is preliminary data.</text>
</comment>
<sequence length="146" mass="14962">MRAARIALVVLGGLLLVVAAVALVAGVPARQWAGILLWLASAVVLHDAVFAPLVLVGTRILRRFGARTSWAGLAVVQVALVVGAALTLVAFPGIRAQALGARNPSVLVFPYALHLALLWGGIAVVTAAAVLLLGARRRRADGGRGA</sequence>
<evidence type="ECO:0000256" key="1">
    <source>
        <dbReference type="SAM" id="Phobius"/>
    </source>
</evidence>
<dbReference type="RefSeq" id="WP_133765375.1">
    <property type="nucleotide sequence ID" value="NZ_BAAARP010000001.1"/>
</dbReference>
<gene>
    <name evidence="2" type="ORF">CLV52_1252</name>
</gene>
<evidence type="ECO:0000313" key="2">
    <source>
        <dbReference type="EMBL" id="TDS80686.1"/>
    </source>
</evidence>
<keyword evidence="1" id="KW-0472">Membrane</keyword>
<dbReference type="AlphaFoldDB" id="A0A4R7FSC5"/>
<keyword evidence="1" id="KW-0812">Transmembrane</keyword>
<proteinExistence type="predicted"/>
<dbReference type="EMBL" id="SOAM01000001">
    <property type="protein sequence ID" value="TDS80686.1"/>
    <property type="molecule type" value="Genomic_DNA"/>
</dbReference>
<organism evidence="2 3">
    <name type="scientific">Amnibacterium kyonggiense</name>
    <dbReference type="NCBI Taxonomy" id="595671"/>
    <lineage>
        <taxon>Bacteria</taxon>
        <taxon>Bacillati</taxon>
        <taxon>Actinomycetota</taxon>
        <taxon>Actinomycetes</taxon>
        <taxon>Micrococcales</taxon>
        <taxon>Microbacteriaceae</taxon>
        <taxon>Amnibacterium</taxon>
    </lineage>
</organism>
<feature type="transmembrane region" description="Helical" evidence="1">
    <location>
        <begin position="111"/>
        <end position="134"/>
    </location>
</feature>
<protein>
    <submittedName>
        <fullName evidence="2">Uncharacterized protein</fullName>
    </submittedName>
</protein>
<evidence type="ECO:0000313" key="3">
    <source>
        <dbReference type="Proteomes" id="UP000295344"/>
    </source>
</evidence>
<dbReference type="Proteomes" id="UP000295344">
    <property type="component" value="Unassembled WGS sequence"/>
</dbReference>
<reference evidence="2 3" key="1">
    <citation type="submission" date="2019-03" db="EMBL/GenBank/DDBJ databases">
        <title>Genomic Encyclopedia of Archaeal and Bacterial Type Strains, Phase II (KMG-II): from individual species to whole genera.</title>
        <authorList>
            <person name="Goeker M."/>
        </authorList>
    </citation>
    <scope>NUCLEOTIDE SEQUENCE [LARGE SCALE GENOMIC DNA]</scope>
    <source>
        <strain evidence="2 3">DSM 24782</strain>
    </source>
</reference>
<accession>A0A4R7FSC5</accession>
<keyword evidence="3" id="KW-1185">Reference proteome</keyword>